<evidence type="ECO:0000256" key="5">
    <source>
        <dbReference type="ARBA" id="ARBA00023163"/>
    </source>
</evidence>
<feature type="DNA-binding region" description="H-T-H motif" evidence="6">
    <location>
        <begin position="275"/>
        <end position="294"/>
    </location>
</feature>
<organism evidence="10 11">
    <name type="scientific">Crenobacter oryzisoli</name>
    <dbReference type="NCBI Taxonomy" id="3056844"/>
    <lineage>
        <taxon>Bacteria</taxon>
        <taxon>Pseudomonadati</taxon>
        <taxon>Pseudomonadota</taxon>
        <taxon>Betaproteobacteria</taxon>
        <taxon>Neisseriales</taxon>
        <taxon>Neisseriaceae</taxon>
        <taxon>Crenobacter</taxon>
    </lineage>
</organism>
<proteinExistence type="inferred from homology"/>
<keyword evidence="1 6" id="KW-0963">Cytoplasm</keyword>
<keyword evidence="3 6" id="KW-0731">Sigma factor</keyword>
<feature type="domain" description="RNA polymerase sigma-70" evidence="8">
    <location>
        <begin position="105"/>
        <end position="118"/>
    </location>
</feature>
<dbReference type="InterPro" id="IPR014284">
    <property type="entry name" value="RNA_pol_sigma-70_dom"/>
</dbReference>
<comment type="caution">
    <text evidence="10">The sequence shown here is derived from an EMBL/GenBank/DDBJ whole genome shotgun (WGS) entry which is preliminary data.</text>
</comment>
<dbReference type="Pfam" id="PF04539">
    <property type="entry name" value="Sigma70_r3"/>
    <property type="match status" value="1"/>
</dbReference>
<feature type="region of interest" description="Sigma-70 factor domain-4" evidence="6">
    <location>
        <begin position="249"/>
        <end position="302"/>
    </location>
</feature>
<dbReference type="InterPro" id="IPR036388">
    <property type="entry name" value="WH-like_DNA-bd_sf"/>
</dbReference>
<dbReference type="SUPFAM" id="SSF88659">
    <property type="entry name" value="Sigma3 and sigma4 domains of RNA polymerase sigma factors"/>
    <property type="match status" value="2"/>
</dbReference>
<dbReference type="InterPro" id="IPR013324">
    <property type="entry name" value="RNA_pol_sigma_r3/r4-like"/>
</dbReference>
<comment type="similarity">
    <text evidence="6">Belongs to the sigma-70 factor family. RpoS subfamily.</text>
</comment>
<sequence>MSDEIEILDEDEVADEEHVQEEAAENEAEESQETATPYEDIADVTQIYLNDIGNNALLTPPQELELARRVVQGDFDARQKMIEHNLRLVVNIAKHYINRGLALLDLIEEGNIGLMHALEKFDPERGFRFSTYATWWIRQSIERAIMNQSRTIRLPVHVIKELNVYLRASRHLEAQAGREPTLEEIAHLVGKPVEDVRRVLTLNERMASLDAPLDIDPMLSIGESIPDEQTEEPEIQLHNAQLERFVHEWLAQLNEKQRLVIERRYGLNGHEICTLEELAAALSLTRERVRQIQIEGLEQLRRILRRKGIAKDFLL</sequence>
<dbReference type="Gene3D" id="1.10.601.10">
    <property type="entry name" value="RNA Polymerase Primary Sigma Factor"/>
    <property type="match status" value="1"/>
</dbReference>
<evidence type="ECO:0000256" key="1">
    <source>
        <dbReference type="ARBA" id="ARBA00022490"/>
    </source>
</evidence>
<dbReference type="HAMAP" id="MF_00959">
    <property type="entry name" value="Sigma70_RpoS"/>
    <property type="match status" value="1"/>
</dbReference>
<dbReference type="EMBL" id="JAUEDK010000035">
    <property type="protein sequence ID" value="MDN0076535.1"/>
    <property type="molecule type" value="Genomic_DNA"/>
</dbReference>
<dbReference type="PRINTS" id="PR00046">
    <property type="entry name" value="SIGMA70FCT"/>
</dbReference>
<evidence type="ECO:0000256" key="6">
    <source>
        <dbReference type="HAMAP-Rule" id="MF_00959"/>
    </source>
</evidence>
<dbReference type="InterPro" id="IPR050239">
    <property type="entry name" value="Sigma-70_RNA_pol_init_factors"/>
</dbReference>
<feature type="region of interest" description="Sigma-70 factor domain-2" evidence="6">
    <location>
        <begin position="81"/>
        <end position="151"/>
    </location>
</feature>
<feature type="compositionally biased region" description="Acidic residues" evidence="7">
    <location>
        <begin position="1"/>
        <end position="15"/>
    </location>
</feature>
<reference evidence="10" key="1">
    <citation type="submission" date="2023-06" db="EMBL/GenBank/DDBJ databases">
        <authorList>
            <person name="Zhang S."/>
        </authorList>
    </citation>
    <scope>NUCLEOTIDE SEQUENCE</scope>
    <source>
        <strain evidence="10">SG2303</strain>
    </source>
</reference>
<dbReference type="PANTHER" id="PTHR30603:SF67">
    <property type="entry name" value="RNA POLYMERASE SIGMA FACTOR RPOS"/>
    <property type="match status" value="1"/>
</dbReference>
<comment type="subcellular location">
    <subcellularLocation>
        <location evidence="6">Cytoplasm</location>
    </subcellularLocation>
</comment>
<dbReference type="InterPro" id="IPR007627">
    <property type="entry name" value="RNA_pol_sigma70_r2"/>
</dbReference>
<dbReference type="InterPro" id="IPR012761">
    <property type="entry name" value="RNA_pol_sigma_RpoS"/>
</dbReference>
<dbReference type="CDD" id="cd06171">
    <property type="entry name" value="Sigma70_r4"/>
    <property type="match status" value="1"/>
</dbReference>
<dbReference type="Pfam" id="PF04545">
    <property type="entry name" value="Sigma70_r4"/>
    <property type="match status" value="1"/>
</dbReference>
<dbReference type="NCBIfam" id="NF004207">
    <property type="entry name" value="PRK05657.1"/>
    <property type="match status" value="1"/>
</dbReference>
<evidence type="ECO:0000256" key="4">
    <source>
        <dbReference type="ARBA" id="ARBA00023125"/>
    </source>
</evidence>
<comment type="function">
    <text evidence="6">Sigma factors are initiation factors that promote the attachment of RNA polymerase to specific initiation sites and are then released. This sigma factor is the master transcriptional regulator of the stationary phase and the general stress response.</text>
</comment>
<feature type="short sequence motif" description="Interaction with polymerase core subunit RpoC" evidence="6">
    <location>
        <begin position="105"/>
        <end position="108"/>
    </location>
</feature>
<dbReference type="Gene3D" id="1.10.10.10">
    <property type="entry name" value="Winged helix-like DNA-binding domain superfamily/Winged helix DNA-binding domain"/>
    <property type="match status" value="2"/>
</dbReference>
<dbReference type="NCBIfam" id="TIGR02394">
    <property type="entry name" value="rpoS_proteo"/>
    <property type="match status" value="1"/>
</dbReference>
<dbReference type="InterPro" id="IPR009042">
    <property type="entry name" value="RNA_pol_sigma70_r1_2"/>
</dbReference>
<dbReference type="Proteomes" id="UP001168540">
    <property type="component" value="Unassembled WGS sequence"/>
</dbReference>
<evidence type="ECO:0000256" key="2">
    <source>
        <dbReference type="ARBA" id="ARBA00023015"/>
    </source>
</evidence>
<feature type="region of interest" description="Sigma-70 factor domain-1" evidence="6">
    <location>
        <begin position="43"/>
        <end position="76"/>
    </location>
</feature>
<dbReference type="Pfam" id="PF04542">
    <property type="entry name" value="Sigma70_r2"/>
    <property type="match status" value="1"/>
</dbReference>
<dbReference type="InterPro" id="IPR007624">
    <property type="entry name" value="RNA_pol_sigma70_r3"/>
</dbReference>
<feature type="region of interest" description="Disordered" evidence="7">
    <location>
        <begin position="1"/>
        <end position="36"/>
    </location>
</feature>
<dbReference type="PROSITE" id="PS00715">
    <property type="entry name" value="SIGMA70_1"/>
    <property type="match status" value="1"/>
</dbReference>
<accession>A0ABT7XS17</accession>
<evidence type="ECO:0000259" key="9">
    <source>
        <dbReference type="PROSITE" id="PS00716"/>
    </source>
</evidence>
<dbReference type="NCBIfam" id="TIGR02937">
    <property type="entry name" value="sigma70-ECF"/>
    <property type="match status" value="1"/>
</dbReference>
<dbReference type="InterPro" id="IPR007630">
    <property type="entry name" value="RNA_pol_sigma70_r4"/>
</dbReference>
<evidence type="ECO:0000313" key="10">
    <source>
        <dbReference type="EMBL" id="MDN0076535.1"/>
    </source>
</evidence>
<keyword evidence="5 6" id="KW-0804">Transcription</keyword>
<dbReference type="InterPro" id="IPR013325">
    <property type="entry name" value="RNA_pol_sigma_r2"/>
</dbReference>
<evidence type="ECO:0000256" key="7">
    <source>
        <dbReference type="SAM" id="MobiDB-lite"/>
    </source>
</evidence>
<evidence type="ECO:0000313" key="11">
    <source>
        <dbReference type="Proteomes" id="UP001168540"/>
    </source>
</evidence>
<gene>
    <name evidence="6 10" type="primary">rpoS</name>
    <name evidence="10" type="ORF">QU481_16840</name>
</gene>
<keyword evidence="4 6" id="KW-0238">DNA-binding</keyword>
<dbReference type="SUPFAM" id="SSF88946">
    <property type="entry name" value="Sigma2 domain of RNA polymerase sigma factors"/>
    <property type="match status" value="1"/>
</dbReference>
<evidence type="ECO:0000259" key="8">
    <source>
        <dbReference type="PROSITE" id="PS00715"/>
    </source>
</evidence>
<dbReference type="Pfam" id="PF00140">
    <property type="entry name" value="Sigma70_r1_2"/>
    <property type="match status" value="1"/>
</dbReference>
<dbReference type="InterPro" id="IPR000943">
    <property type="entry name" value="RNA_pol_sigma70"/>
</dbReference>
<feature type="region of interest" description="Sigma-70 factor domain-3" evidence="6">
    <location>
        <begin position="161"/>
        <end position="236"/>
    </location>
</feature>
<protein>
    <recommendedName>
        <fullName evidence="6">RNA polymerase sigma factor RpoS</fullName>
    </recommendedName>
    <alternativeName>
        <fullName evidence="6">Sigma S</fullName>
    </alternativeName>
    <alternativeName>
        <fullName evidence="6">Sigma-38</fullName>
    </alternativeName>
</protein>
<dbReference type="RefSeq" id="WP_289831189.1">
    <property type="nucleotide sequence ID" value="NZ_JAUEDK010000035.1"/>
</dbReference>
<comment type="subunit">
    <text evidence="6">Interacts with the RNA polymerase core enzyme.</text>
</comment>
<feature type="domain" description="RNA polymerase sigma-70" evidence="9">
    <location>
        <begin position="274"/>
        <end position="300"/>
    </location>
</feature>
<dbReference type="PROSITE" id="PS00716">
    <property type="entry name" value="SIGMA70_2"/>
    <property type="match status" value="1"/>
</dbReference>
<keyword evidence="11" id="KW-1185">Reference proteome</keyword>
<dbReference type="PANTHER" id="PTHR30603">
    <property type="entry name" value="RNA POLYMERASE SIGMA FACTOR RPO"/>
    <property type="match status" value="1"/>
</dbReference>
<feature type="compositionally biased region" description="Acidic residues" evidence="7">
    <location>
        <begin position="22"/>
        <end position="32"/>
    </location>
</feature>
<evidence type="ECO:0000256" key="3">
    <source>
        <dbReference type="ARBA" id="ARBA00023082"/>
    </source>
</evidence>
<keyword evidence="2 6" id="KW-0805">Transcription regulation</keyword>
<name>A0ABT7XS17_9NEIS</name>